<dbReference type="AlphaFoldDB" id="A0A9X1NPJ2"/>
<name>A0A9X1NPJ2_9ACTN</name>
<gene>
    <name evidence="2" type="ORF">LR394_38730</name>
</gene>
<sequence length="128" mass="13161">MEMVILAAVAVTALCLGIGAGTLVLANGRIDAAAAAAARAASLQYSPRQAASAARDTAEQVLTDSGTTCRPDVKVDTGRFGPGGQVDVHVSCRVNLAPVSIAGFPSHRDVDASASAPLERRRLYQDRS</sequence>
<feature type="region of interest" description="Disordered" evidence="1">
    <location>
        <begin position="105"/>
        <end position="128"/>
    </location>
</feature>
<keyword evidence="3" id="KW-1185">Reference proteome</keyword>
<evidence type="ECO:0000313" key="2">
    <source>
        <dbReference type="EMBL" id="MCD5316848.1"/>
    </source>
</evidence>
<feature type="compositionally biased region" description="Basic and acidic residues" evidence="1">
    <location>
        <begin position="118"/>
        <end position="128"/>
    </location>
</feature>
<dbReference type="RefSeq" id="WP_231449699.1">
    <property type="nucleotide sequence ID" value="NZ_JAJOMB010000035.1"/>
</dbReference>
<comment type="caution">
    <text evidence="2">The sequence shown here is derived from an EMBL/GenBank/DDBJ whole genome shotgun (WGS) entry which is preliminary data.</text>
</comment>
<evidence type="ECO:0000313" key="3">
    <source>
        <dbReference type="Proteomes" id="UP001138997"/>
    </source>
</evidence>
<protein>
    <submittedName>
        <fullName evidence="2">Uncharacterized protein</fullName>
    </submittedName>
</protein>
<proteinExistence type="predicted"/>
<reference evidence="2" key="1">
    <citation type="submission" date="2021-11" db="EMBL/GenBank/DDBJ databases">
        <title>Streptomyces corallinus and Kineosporia corallina sp. nov., two new coral-derived marine actinobacteria.</title>
        <authorList>
            <person name="Buangrab K."/>
            <person name="Sutthacheep M."/>
            <person name="Yeemin T."/>
            <person name="Harunari E."/>
            <person name="Igarashi Y."/>
            <person name="Sripreechasak P."/>
            <person name="Kanchanasin P."/>
            <person name="Tanasupawat S."/>
            <person name="Phongsopitanun W."/>
        </authorList>
    </citation>
    <scope>NUCLEOTIDE SEQUENCE</scope>
    <source>
        <strain evidence="2">JCM 31032</strain>
    </source>
</reference>
<dbReference type="EMBL" id="JAJOMB010000035">
    <property type="protein sequence ID" value="MCD5316848.1"/>
    <property type="molecule type" value="Genomic_DNA"/>
</dbReference>
<accession>A0A9X1NPJ2</accession>
<dbReference type="Proteomes" id="UP001138997">
    <property type="component" value="Unassembled WGS sequence"/>
</dbReference>
<evidence type="ECO:0000256" key="1">
    <source>
        <dbReference type="SAM" id="MobiDB-lite"/>
    </source>
</evidence>
<organism evidence="2 3">
    <name type="scientific">Kineosporia babensis</name>
    <dbReference type="NCBI Taxonomy" id="499548"/>
    <lineage>
        <taxon>Bacteria</taxon>
        <taxon>Bacillati</taxon>
        <taxon>Actinomycetota</taxon>
        <taxon>Actinomycetes</taxon>
        <taxon>Kineosporiales</taxon>
        <taxon>Kineosporiaceae</taxon>
        <taxon>Kineosporia</taxon>
    </lineage>
</organism>